<feature type="chain" id="PRO_5043003670" evidence="1">
    <location>
        <begin position="23"/>
        <end position="153"/>
    </location>
</feature>
<protein>
    <submittedName>
        <fullName evidence="2">Uncharacterized protein</fullName>
    </submittedName>
</protein>
<evidence type="ECO:0000313" key="2">
    <source>
        <dbReference type="EMBL" id="BCK86295.1"/>
    </source>
</evidence>
<keyword evidence="3" id="KW-1185">Reference proteome</keyword>
<accession>A0AAN1X7I6</accession>
<evidence type="ECO:0000313" key="3">
    <source>
        <dbReference type="Proteomes" id="UP001320326"/>
    </source>
</evidence>
<sequence length="153" mass="16092">MSMTTRAMLAGAILCASSFSGAAIADTAPSADMQAVNTACRADAEMAGCGQEVVGKGMLKCMGSYKKAHQDFKFSPACRGALKQMKAEISADAQDVNSACRADAEVTGCGQEVVGGGLLKCMGSYKRAHREFRFSAACRDAMKQMKQDRNAGR</sequence>
<dbReference type="EMBL" id="AP023423">
    <property type="protein sequence ID" value="BCK86295.1"/>
    <property type="molecule type" value="Genomic_DNA"/>
</dbReference>
<evidence type="ECO:0000256" key="1">
    <source>
        <dbReference type="SAM" id="SignalP"/>
    </source>
</evidence>
<dbReference type="Proteomes" id="UP001320326">
    <property type="component" value="Chromosome"/>
</dbReference>
<keyword evidence="1" id="KW-0732">Signal</keyword>
<feature type="signal peptide" evidence="1">
    <location>
        <begin position="1"/>
        <end position="22"/>
    </location>
</feature>
<organism evidence="2 3">
    <name type="scientific">Sideroxyarcus emersonii</name>
    <dbReference type="NCBI Taxonomy" id="2764705"/>
    <lineage>
        <taxon>Bacteria</taxon>
        <taxon>Pseudomonadati</taxon>
        <taxon>Pseudomonadota</taxon>
        <taxon>Betaproteobacteria</taxon>
        <taxon>Nitrosomonadales</taxon>
        <taxon>Gallionellaceae</taxon>
        <taxon>Sideroxyarcus</taxon>
    </lineage>
</organism>
<reference evidence="2 3" key="1">
    <citation type="journal article" date="2022" name="Int. J. Syst. Evol. Microbiol.">
        <title>&lt;i&gt;Sideroxyarcus emersonii&lt;/i&gt; gen. nov. sp. nov., a neutrophilic, microaerobic iron- and thiosulfate-oxidizing bacterium isolated from iron-rich wetland sediment.</title>
        <authorList>
            <person name="Kato S."/>
            <person name="Itoh T."/>
            <person name="Iino T."/>
            <person name="Ohkuma M."/>
        </authorList>
    </citation>
    <scope>NUCLEOTIDE SEQUENCE [LARGE SCALE GENOMIC DNA]</scope>
    <source>
        <strain evidence="2 3">MIZ01</strain>
    </source>
</reference>
<proteinExistence type="predicted"/>
<dbReference type="KEGG" id="seme:MIZ01_0049"/>
<dbReference type="RefSeq" id="WP_237247480.1">
    <property type="nucleotide sequence ID" value="NZ_AP023423.1"/>
</dbReference>
<gene>
    <name evidence="2" type="ORF">MIZ01_0049</name>
</gene>
<dbReference type="AlphaFoldDB" id="A0AAN1X7I6"/>
<name>A0AAN1X7I6_9PROT</name>